<keyword evidence="7" id="KW-0949">S-adenosyl-L-methionine</keyword>
<dbReference type="OrthoDB" id="407325at2759"/>
<sequence length="475" mass="52987">MYDYELEQRALREAQAQNSSAAISGTAAAPAGDSTTDDDDSAEDDASRLNESREENDDDGEDDDDDDDDDDEDLEDEEGGFNEYFGRGPHDAPGFRLMEALGVGPFNGGFSHLTNSFLAPPSRNRTAIVPDPNHLSWKERVKMFESIEDEYDKIVEYFEHLKTDKECFEVGENKKKFYTLNKKIIKELLMKKASANSAADILLRHLVGCQHKTLRSALAGDGMSDNVISDLKTCISSDQFNVDDVKPGVYEGGLKVWEGELVLANFLVSKECTYAIKGKNVLEVGCGSGLLGVLACKEKCGRLVVHDYSDIVVECYTKSNFYINDINAKLVEYIHGDWQRVARSQRARQYDLILTAETIHSEETYYSLHDLLFKVLKDNGHIYVAGKAEHIGSNESGFLKYVRKEGKFRAEVVWTSLSEDPSYKIMEMRKSPSHKLTTAMRPSKKKMRLAAKARALAAKKEAAEAGTSTVSNSTK</sequence>
<evidence type="ECO:0000256" key="3">
    <source>
        <dbReference type="ARBA" id="ARBA00012533"/>
    </source>
</evidence>
<feature type="compositionally biased region" description="Acidic residues" evidence="10">
    <location>
        <begin position="35"/>
        <end position="44"/>
    </location>
</feature>
<dbReference type="GO" id="GO:0018064">
    <property type="term" value="F:protein-L-histidine N-tele-methyltransferase activity"/>
    <property type="evidence" value="ECO:0007669"/>
    <property type="project" value="UniProtKB-EC"/>
</dbReference>
<comment type="caution">
    <text evidence="11">The sequence shown here is derived from an EMBL/GenBank/DDBJ whole genome shotgun (WGS) entry which is preliminary data.</text>
</comment>
<dbReference type="PANTHER" id="PTHR14614">
    <property type="entry name" value="HEPATOCELLULAR CARCINOMA-ASSOCIATED ANTIGEN"/>
    <property type="match status" value="1"/>
</dbReference>
<dbReference type="AlphaFoldDB" id="A0A4U5N6I4"/>
<keyword evidence="4" id="KW-0963">Cytoplasm</keyword>
<keyword evidence="12" id="KW-1185">Reference proteome</keyword>
<comment type="similarity">
    <text evidence="9">Belongs to the methyltransferase superfamily. METTL18 family.</text>
</comment>
<evidence type="ECO:0000256" key="1">
    <source>
        <dbReference type="ARBA" id="ARBA00004123"/>
    </source>
</evidence>
<keyword evidence="5" id="KW-0489">Methyltransferase</keyword>
<dbReference type="SUPFAM" id="SSF53335">
    <property type="entry name" value="S-adenosyl-L-methionine-dependent methyltransferases"/>
    <property type="match status" value="1"/>
</dbReference>
<feature type="compositionally biased region" description="Acidic residues" evidence="10">
    <location>
        <begin position="54"/>
        <end position="80"/>
    </location>
</feature>
<feature type="compositionally biased region" description="Basic and acidic residues" evidence="10">
    <location>
        <begin position="1"/>
        <end position="12"/>
    </location>
</feature>
<evidence type="ECO:0000313" key="12">
    <source>
        <dbReference type="Proteomes" id="UP000298663"/>
    </source>
</evidence>
<evidence type="ECO:0000256" key="8">
    <source>
        <dbReference type="ARBA" id="ARBA00023242"/>
    </source>
</evidence>
<dbReference type="GO" id="GO:0032259">
    <property type="term" value="P:methylation"/>
    <property type="evidence" value="ECO:0007669"/>
    <property type="project" value="UniProtKB-KW"/>
</dbReference>
<dbReference type="Gene3D" id="3.40.50.150">
    <property type="entry name" value="Vaccinia Virus protein VP39"/>
    <property type="match status" value="1"/>
</dbReference>
<dbReference type="CDD" id="cd02440">
    <property type="entry name" value="AdoMet_MTases"/>
    <property type="match status" value="1"/>
</dbReference>
<reference evidence="11 12" key="2">
    <citation type="journal article" date="2019" name="G3 (Bethesda)">
        <title>Hybrid Assembly of the Genome of the Entomopathogenic Nematode Steinernema carpocapsae Identifies the X-Chromosome.</title>
        <authorList>
            <person name="Serra L."/>
            <person name="Macchietto M."/>
            <person name="Macias-Munoz A."/>
            <person name="McGill C.J."/>
            <person name="Rodriguez I.M."/>
            <person name="Rodriguez B."/>
            <person name="Murad R."/>
            <person name="Mortazavi A."/>
        </authorList>
    </citation>
    <scope>NUCLEOTIDE SEQUENCE [LARGE SCALE GENOMIC DNA]</scope>
    <source>
        <strain evidence="11 12">ALL</strain>
    </source>
</reference>
<evidence type="ECO:0000256" key="4">
    <source>
        <dbReference type="ARBA" id="ARBA00022490"/>
    </source>
</evidence>
<name>A0A4U5N6I4_STECR</name>
<dbReference type="Pfam" id="PF10294">
    <property type="entry name" value="Methyltransf_16"/>
    <property type="match status" value="1"/>
</dbReference>
<comment type="subcellular location">
    <subcellularLocation>
        <location evidence="2">Cytoplasm</location>
    </subcellularLocation>
    <subcellularLocation>
        <location evidence="1">Nucleus</location>
    </subcellularLocation>
</comment>
<dbReference type="GO" id="GO:0005737">
    <property type="term" value="C:cytoplasm"/>
    <property type="evidence" value="ECO:0007669"/>
    <property type="project" value="UniProtKB-SubCell"/>
</dbReference>
<dbReference type="STRING" id="34508.A0A4U5N6I4"/>
<evidence type="ECO:0000256" key="2">
    <source>
        <dbReference type="ARBA" id="ARBA00004496"/>
    </source>
</evidence>
<keyword evidence="8" id="KW-0539">Nucleus</keyword>
<accession>A0A4U5N6I4</accession>
<evidence type="ECO:0000256" key="9">
    <source>
        <dbReference type="ARBA" id="ARBA00038126"/>
    </source>
</evidence>
<dbReference type="InterPro" id="IPR029063">
    <property type="entry name" value="SAM-dependent_MTases_sf"/>
</dbReference>
<feature type="compositionally biased region" description="Low complexity" evidence="10">
    <location>
        <begin position="19"/>
        <end position="34"/>
    </location>
</feature>
<keyword evidence="6" id="KW-0808">Transferase</keyword>
<dbReference type="GO" id="GO:0005634">
    <property type="term" value="C:nucleus"/>
    <property type="evidence" value="ECO:0007669"/>
    <property type="project" value="UniProtKB-SubCell"/>
</dbReference>
<dbReference type="EMBL" id="AZBU02000005">
    <property type="protein sequence ID" value="TKR78138.1"/>
    <property type="molecule type" value="Genomic_DNA"/>
</dbReference>
<dbReference type="Proteomes" id="UP000298663">
    <property type="component" value="Unassembled WGS sequence"/>
</dbReference>
<evidence type="ECO:0000256" key="6">
    <source>
        <dbReference type="ARBA" id="ARBA00022679"/>
    </source>
</evidence>
<organism evidence="11 12">
    <name type="scientific">Steinernema carpocapsae</name>
    <name type="common">Entomopathogenic nematode</name>
    <dbReference type="NCBI Taxonomy" id="34508"/>
    <lineage>
        <taxon>Eukaryota</taxon>
        <taxon>Metazoa</taxon>
        <taxon>Ecdysozoa</taxon>
        <taxon>Nematoda</taxon>
        <taxon>Chromadorea</taxon>
        <taxon>Rhabditida</taxon>
        <taxon>Tylenchina</taxon>
        <taxon>Panagrolaimomorpha</taxon>
        <taxon>Strongyloidoidea</taxon>
        <taxon>Steinernematidae</taxon>
        <taxon>Steinernema</taxon>
    </lineage>
</organism>
<protein>
    <recommendedName>
        <fullName evidence="3">protein-histidine N-methyltransferase</fullName>
        <ecNumber evidence="3">2.1.1.85</ecNumber>
    </recommendedName>
</protein>
<proteinExistence type="inferred from homology"/>
<evidence type="ECO:0000313" key="11">
    <source>
        <dbReference type="EMBL" id="TKR78138.1"/>
    </source>
</evidence>
<dbReference type="InterPro" id="IPR019410">
    <property type="entry name" value="Methyltransf_16"/>
</dbReference>
<dbReference type="EC" id="2.1.1.85" evidence="3"/>
<dbReference type="PANTHER" id="PTHR14614:SF39">
    <property type="entry name" value="HISTIDINE PROTEIN METHYLTRANSFERASE 1 HOMOLOG"/>
    <property type="match status" value="1"/>
</dbReference>
<reference evidence="11 12" key="1">
    <citation type="journal article" date="2015" name="Genome Biol.">
        <title>Comparative genomics of Steinernema reveals deeply conserved gene regulatory networks.</title>
        <authorList>
            <person name="Dillman A.R."/>
            <person name="Macchietto M."/>
            <person name="Porter C.F."/>
            <person name="Rogers A."/>
            <person name="Williams B."/>
            <person name="Antoshechkin I."/>
            <person name="Lee M.M."/>
            <person name="Goodwin Z."/>
            <person name="Lu X."/>
            <person name="Lewis E.E."/>
            <person name="Goodrich-Blair H."/>
            <person name="Stock S.P."/>
            <person name="Adams B.J."/>
            <person name="Sternberg P.W."/>
            <person name="Mortazavi A."/>
        </authorList>
    </citation>
    <scope>NUCLEOTIDE SEQUENCE [LARGE SCALE GENOMIC DNA]</scope>
    <source>
        <strain evidence="11 12">ALL</strain>
    </source>
</reference>
<feature type="region of interest" description="Disordered" evidence="10">
    <location>
        <begin position="1"/>
        <end position="88"/>
    </location>
</feature>
<evidence type="ECO:0000256" key="5">
    <source>
        <dbReference type="ARBA" id="ARBA00022603"/>
    </source>
</evidence>
<gene>
    <name evidence="11" type="ORF">L596_018994</name>
</gene>
<evidence type="ECO:0000256" key="7">
    <source>
        <dbReference type="ARBA" id="ARBA00022691"/>
    </source>
</evidence>
<evidence type="ECO:0000256" key="10">
    <source>
        <dbReference type="SAM" id="MobiDB-lite"/>
    </source>
</evidence>